<comment type="similarity">
    <text evidence="2">Belongs to the prephenate/arogenate dehydrogenase family.</text>
</comment>
<dbReference type="Proteomes" id="UP000636956">
    <property type="component" value="Unassembled WGS sequence"/>
</dbReference>
<dbReference type="GO" id="GO:0008977">
    <property type="term" value="F:prephenate dehydrogenase (NAD+) activity"/>
    <property type="evidence" value="ECO:0007669"/>
    <property type="project" value="UniProtKB-EC"/>
</dbReference>
<evidence type="ECO:0000256" key="5">
    <source>
        <dbReference type="ARBA" id="ARBA00022498"/>
    </source>
</evidence>
<evidence type="ECO:0000256" key="6">
    <source>
        <dbReference type="ARBA" id="ARBA00023002"/>
    </source>
</evidence>
<keyword evidence="8" id="KW-0028">Amino-acid biosynthesis</keyword>
<evidence type="ECO:0000313" key="13">
    <source>
        <dbReference type="Proteomes" id="UP000636956"/>
    </source>
</evidence>
<dbReference type="GO" id="GO:0004665">
    <property type="term" value="F:prephenate dehydrogenase (NADP+) activity"/>
    <property type="evidence" value="ECO:0007669"/>
    <property type="project" value="InterPro"/>
</dbReference>
<dbReference type="EC" id="1.3.1.12" evidence="3"/>
<dbReference type="InterPro" id="IPR046826">
    <property type="entry name" value="PDH_N"/>
</dbReference>
<evidence type="ECO:0000256" key="1">
    <source>
        <dbReference type="ARBA" id="ARBA00005067"/>
    </source>
</evidence>
<evidence type="ECO:0000259" key="11">
    <source>
        <dbReference type="PROSITE" id="PS51671"/>
    </source>
</evidence>
<comment type="caution">
    <text evidence="12">The sequence shown here is derived from an EMBL/GenBank/DDBJ whole genome shotgun (WGS) entry which is preliminary data.</text>
</comment>
<dbReference type="AlphaFoldDB" id="A0A917PUK5"/>
<dbReference type="NCBIfam" id="NF005112">
    <property type="entry name" value="PRK06545.2-4"/>
    <property type="match status" value="1"/>
</dbReference>
<accession>A0A917PUK5</accession>
<dbReference type="Pfam" id="PF20463">
    <property type="entry name" value="PDH_C"/>
    <property type="match status" value="1"/>
</dbReference>
<dbReference type="GO" id="GO:0006571">
    <property type="term" value="P:tyrosine biosynthetic process"/>
    <property type="evidence" value="ECO:0007669"/>
    <property type="project" value="UniProtKB-KW"/>
</dbReference>
<keyword evidence="5" id="KW-0827">Tyrosine biosynthesis</keyword>
<dbReference type="InterPro" id="IPR002912">
    <property type="entry name" value="ACT_dom"/>
</dbReference>
<dbReference type="GO" id="GO:0070403">
    <property type="term" value="F:NAD+ binding"/>
    <property type="evidence" value="ECO:0007669"/>
    <property type="project" value="InterPro"/>
</dbReference>
<dbReference type="InterPro" id="IPR036291">
    <property type="entry name" value="NAD(P)-bd_dom_sf"/>
</dbReference>
<reference evidence="12" key="2">
    <citation type="submission" date="2020-09" db="EMBL/GenBank/DDBJ databases">
        <authorList>
            <person name="Sun Q."/>
            <person name="Zhou Y."/>
        </authorList>
    </citation>
    <scope>NUCLEOTIDE SEQUENCE</scope>
    <source>
        <strain evidence="12">CGMCC 1.8984</strain>
    </source>
</reference>
<dbReference type="InterPro" id="IPR046825">
    <property type="entry name" value="PDH_C"/>
</dbReference>
<feature type="domain" description="Prephenate/arogenate dehydrogenase" evidence="10">
    <location>
        <begin position="8"/>
        <end position="289"/>
    </location>
</feature>
<keyword evidence="7" id="KW-0520">NAD</keyword>
<evidence type="ECO:0000313" key="12">
    <source>
        <dbReference type="EMBL" id="GGJ92063.1"/>
    </source>
</evidence>
<dbReference type="EMBL" id="BMMD01000026">
    <property type="protein sequence ID" value="GGJ92063.1"/>
    <property type="molecule type" value="Genomic_DNA"/>
</dbReference>
<dbReference type="PANTHER" id="PTHR21363:SF0">
    <property type="entry name" value="PREPHENATE DEHYDROGENASE [NADP(+)]"/>
    <property type="match status" value="1"/>
</dbReference>
<dbReference type="RefSeq" id="WP_188744514.1">
    <property type="nucleotide sequence ID" value="NZ_BAABFW010000034.1"/>
</dbReference>
<dbReference type="InterPro" id="IPR008927">
    <property type="entry name" value="6-PGluconate_DH-like_C_sf"/>
</dbReference>
<dbReference type="PROSITE" id="PS51671">
    <property type="entry name" value="ACT"/>
    <property type="match status" value="1"/>
</dbReference>
<dbReference type="Gene3D" id="1.10.3660.10">
    <property type="entry name" value="6-phosphogluconate dehydrogenase C-terminal like domain"/>
    <property type="match status" value="1"/>
</dbReference>
<dbReference type="SUPFAM" id="SSF48179">
    <property type="entry name" value="6-phosphogluconate dehydrogenase C-terminal domain-like"/>
    <property type="match status" value="1"/>
</dbReference>
<keyword evidence="6" id="KW-0560">Oxidoreductase</keyword>
<protein>
    <recommendedName>
        <fullName evidence="4">Prephenate dehydrogenase</fullName>
        <ecNumber evidence="3">1.3.1.12</ecNumber>
    </recommendedName>
</protein>
<dbReference type="PROSITE" id="PS51176">
    <property type="entry name" value="PDH_ADH"/>
    <property type="match status" value="1"/>
</dbReference>
<evidence type="ECO:0000256" key="3">
    <source>
        <dbReference type="ARBA" id="ARBA00012068"/>
    </source>
</evidence>
<gene>
    <name evidence="12" type="ORF">GCM10011372_33180</name>
</gene>
<evidence type="ECO:0000259" key="10">
    <source>
        <dbReference type="PROSITE" id="PS51176"/>
    </source>
</evidence>
<keyword evidence="13" id="KW-1185">Reference proteome</keyword>
<organism evidence="12 13">
    <name type="scientific">Agromyces bauzanensis</name>
    <dbReference type="NCBI Taxonomy" id="1308924"/>
    <lineage>
        <taxon>Bacteria</taxon>
        <taxon>Bacillati</taxon>
        <taxon>Actinomycetota</taxon>
        <taxon>Actinomycetes</taxon>
        <taxon>Micrococcales</taxon>
        <taxon>Microbacteriaceae</taxon>
        <taxon>Agromyces</taxon>
    </lineage>
</organism>
<dbReference type="SUPFAM" id="SSF55021">
    <property type="entry name" value="ACT-like"/>
    <property type="match status" value="1"/>
</dbReference>
<sequence>MTESRLIGPVRVVGVGLLGASIGLGLKAKGIDVILADASPTHLAIAVDYGAGRPAEPGDRPQLVVVCVPPDVTADVVAAELEAFPEALVTDVASVKLAVYHDLKARGADLSRYIGTHPMAGRERGGPMSGRADLFVGRPWVVVDHGNVSYQNAAAIDDLILDLGATLVELTPEQHDRAVALVSHVPQVVSSLVARRLIDAPHAALNLVGQGLRDVTRIAASDPELWVQILGQNAGPVAEILRAYRDDLDRFIAALEDFEAPGARRRIAEELFGGNTGVERLPGKHGVDRRYASLIVMVDDRPGQLARLFNDVGDAGVNLEDLRLEHSPGAQVGLAEIFVLPEVVERLTDELAARGWRIAG</sequence>
<evidence type="ECO:0000256" key="9">
    <source>
        <dbReference type="ARBA" id="ARBA00049260"/>
    </source>
</evidence>
<dbReference type="Gene3D" id="3.40.50.720">
    <property type="entry name" value="NAD(P)-binding Rossmann-like Domain"/>
    <property type="match status" value="1"/>
</dbReference>
<name>A0A917PUK5_9MICO</name>
<comment type="catalytic activity">
    <reaction evidence="9">
        <text>prephenate + NAD(+) = 3-(4-hydroxyphenyl)pyruvate + CO2 + NADH</text>
        <dbReference type="Rhea" id="RHEA:13869"/>
        <dbReference type="ChEBI" id="CHEBI:16526"/>
        <dbReference type="ChEBI" id="CHEBI:29934"/>
        <dbReference type="ChEBI" id="CHEBI:36242"/>
        <dbReference type="ChEBI" id="CHEBI:57540"/>
        <dbReference type="ChEBI" id="CHEBI:57945"/>
        <dbReference type="EC" id="1.3.1.12"/>
    </reaction>
</comment>
<evidence type="ECO:0000256" key="2">
    <source>
        <dbReference type="ARBA" id="ARBA00007964"/>
    </source>
</evidence>
<dbReference type="SUPFAM" id="SSF51735">
    <property type="entry name" value="NAD(P)-binding Rossmann-fold domains"/>
    <property type="match status" value="1"/>
</dbReference>
<dbReference type="InterPro" id="IPR050812">
    <property type="entry name" value="Preph/Arog_dehydrog"/>
</dbReference>
<dbReference type="PANTHER" id="PTHR21363">
    <property type="entry name" value="PREPHENATE DEHYDROGENASE"/>
    <property type="match status" value="1"/>
</dbReference>
<reference evidence="12" key="1">
    <citation type="journal article" date="2014" name="Int. J. Syst. Evol. Microbiol.">
        <title>Complete genome sequence of Corynebacterium casei LMG S-19264T (=DSM 44701T), isolated from a smear-ripened cheese.</title>
        <authorList>
            <consortium name="US DOE Joint Genome Institute (JGI-PGF)"/>
            <person name="Walter F."/>
            <person name="Albersmeier A."/>
            <person name="Kalinowski J."/>
            <person name="Ruckert C."/>
        </authorList>
    </citation>
    <scope>NUCLEOTIDE SEQUENCE</scope>
    <source>
        <strain evidence="12">CGMCC 1.8984</strain>
    </source>
</reference>
<evidence type="ECO:0000256" key="7">
    <source>
        <dbReference type="ARBA" id="ARBA00023027"/>
    </source>
</evidence>
<feature type="domain" description="ACT" evidence="11">
    <location>
        <begin position="293"/>
        <end position="360"/>
    </location>
</feature>
<keyword evidence="8" id="KW-0057">Aromatic amino acid biosynthesis</keyword>
<comment type="pathway">
    <text evidence="1">Amino-acid biosynthesis; L-tyrosine biosynthesis; (4-hydroxyphenyl)pyruvate from prephenate (NAD(+) route): step 1/1.</text>
</comment>
<dbReference type="NCBIfam" id="NF005111">
    <property type="entry name" value="PRK06545.2-3"/>
    <property type="match status" value="1"/>
</dbReference>
<evidence type="ECO:0000256" key="4">
    <source>
        <dbReference type="ARBA" id="ARBA00016891"/>
    </source>
</evidence>
<dbReference type="InterPro" id="IPR003099">
    <property type="entry name" value="Prephen_DH"/>
</dbReference>
<dbReference type="InterPro" id="IPR045865">
    <property type="entry name" value="ACT-like_dom_sf"/>
</dbReference>
<dbReference type="Pfam" id="PF02153">
    <property type="entry name" value="PDH_N"/>
    <property type="match status" value="1"/>
</dbReference>
<evidence type="ECO:0000256" key="8">
    <source>
        <dbReference type="ARBA" id="ARBA00023141"/>
    </source>
</evidence>
<proteinExistence type="inferred from homology"/>